<dbReference type="PANTHER" id="PTHR10570:SF8">
    <property type="entry name" value="T-CELL SURFACE GLYCOPROTEIN CD3 GAMMA CHAIN"/>
    <property type="match status" value="1"/>
</dbReference>
<dbReference type="GO" id="GO:0004888">
    <property type="term" value="F:transmembrane signaling receptor activity"/>
    <property type="evidence" value="ECO:0007669"/>
    <property type="project" value="TreeGrafter"/>
</dbReference>
<evidence type="ECO:0000256" key="1">
    <source>
        <dbReference type="SAM" id="SignalP"/>
    </source>
</evidence>
<protein>
    <recommendedName>
        <fullName evidence="4">CD3 gamma/delta subunit Ig-like domain-containing protein</fullName>
    </recommendedName>
</protein>
<reference evidence="2" key="1">
    <citation type="submission" date="2025-08" db="UniProtKB">
        <authorList>
            <consortium name="Ensembl"/>
        </authorList>
    </citation>
    <scope>IDENTIFICATION</scope>
</reference>
<accession>A0A3Q3FB93</accession>
<keyword evidence="1" id="KW-0732">Signal</keyword>
<dbReference type="PANTHER" id="PTHR10570">
    <property type="entry name" value="T-CELL SURFACE GLYCOPROTEIN CD3 GAMMA CHAIN / DELTA CHAIN"/>
    <property type="match status" value="1"/>
</dbReference>
<evidence type="ECO:0008006" key="4">
    <source>
        <dbReference type="Google" id="ProtNLM"/>
    </source>
</evidence>
<proteinExistence type="predicted"/>
<dbReference type="Ensembl" id="ENSLBET00000017654.1">
    <property type="protein sequence ID" value="ENSLBEP00000016708.1"/>
    <property type="gene ID" value="ENSLBEG00000012890.1"/>
</dbReference>
<reference evidence="2" key="2">
    <citation type="submission" date="2025-09" db="UniProtKB">
        <authorList>
            <consortium name="Ensembl"/>
        </authorList>
    </citation>
    <scope>IDENTIFICATION</scope>
</reference>
<dbReference type="STRING" id="56723.ENSLBEP00000016708"/>
<dbReference type="InParanoid" id="A0A3Q3FB93"/>
<evidence type="ECO:0000313" key="3">
    <source>
        <dbReference type="Proteomes" id="UP000261660"/>
    </source>
</evidence>
<keyword evidence="3" id="KW-1185">Reference proteome</keyword>
<dbReference type="GO" id="GO:0007166">
    <property type="term" value="P:cell surface receptor signaling pathway"/>
    <property type="evidence" value="ECO:0007669"/>
    <property type="project" value="TreeGrafter"/>
</dbReference>
<organism evidence="2 3">
    <name type="scientific">Labrus bergylta</name>
    <name type="common">ballan wrasse</name>
    <dbReference type="NCBI Taxonomy" id="56723"/>
    <lineage>
        <taxon>Eukaryota</taxon>
        <taxon>Metazoa</taxon>
        <taxon>Chordata</taxon>
        <taxon>Craniata</taxon>
        <taxon>Vertebrata</taxon>
        <taxon>Euteleostomi</taxon>
        <taxon>Actinopterygii</taxon>
        <taxon>Neopterygii</taxon>
        <taxon>Teleostei</taxon>
        <taxon>Neoteleostei</taxon>
        <taxon>Acanthomorphata</taxon>
        <taxon>Eupercaria</taxon>
        <taxon>Labriformes</taxon>
        <taxon>Labridae</taxon>
        <taxon>Labrus</taxon>
    </lineage>
</organism>
<sequence>MRCQILCPVSLLLLPLLWTLTAQTPPESLIEVKPVTDGIVVNCILTLSYRDSNSGEYSCVDEEGPYLQPNLTFSCDNCIELDTSSIVGIAVGDVVATIVIGVAVYIVASQSWIGPVTSNKKGSDRQHLVPNEMSNRASNDHYQVRRNTMRSLIFDYLV</sequence>
<dbReference type="GeneTree" id="ENSGT00940000173857"/>
<dbReference type="Proteomes" id="UP000261660">
    <property type="component" value="Unplaced"/>
</dbReference>
<name>A0A3Q3FB93_9LABR</name>
<feature type="chain" id="PRO_5018715114" description="CD3 gamma/delta subunit Ig-like domain-containing protein" evidence="1">
    <location>
        <begin position="23"/>
        <end position="158"/>
    </location>
</feature>
<dbReference type="GO" id="GO:0042105">
    <property type="term" value="C:alpha-beta T cell receptor complex"/>
    <property type="evidence" value="ECO:0007669"/>
    <property type="project" value="TreeGrafter"/>
</dbReference>
<evidence type="ECO:0000313" key="2">
    <source>
        <dbReference type="Ensembl" id="ENSLBEP00000016708.1"/>
    </source>
</evidence>
<feature type="signal peptide" evidence="1">
    <location>
        <begin position="1"/>
        <end position="22"/>
    </location>
</feature>
<dbReference type="GO" id="GO:0045059">
    <property type="term" value="P:positive thymic T cell selection"/>
    <property type="evidence" value="ECO:0007669"/>
    <property type="project" value="TreeGrafter"/>
</dbReference>
<dbReference type="GO" id="GO:0009897">
    <property type="term" value="C:external side of plasma membrane"/>
    <property type="evidence" value="ECO:0007669"/>
    <property type="project" value="TreeGrafter"/>
</dbReference>
<dbReference type="InterPro" id="IPR015484">
    <property type="entry name" value="CD3_esu/gsu/dsu"/>
</dbReference>
<dbReference type="AlphaFoldDB" id="A0A3Q3FB93"/>